<gene>
    <name evidence="1" type="ORF">Prudu_011434</name>
</gene>
<evidence type="ECO:0000313" key="1">
    <source>
        <dbReference type="EMBL" id="BBH01231.1"/>
    </source>
</evidence>
<reference evidence="1" key="1">
    <citation type="journal article" date="2019" name="Science">
        <title>Mutation of a bHLH transcription factor allowed almond domestication.</title>
        <authorList>
            <person name="Sanchez-Perez R."/>
            <person name="Pavan S."/>
            <person name="Mazzeo R."/>
            <person name="Moldovan C."/>
            <person name="Aiese Cigliano R."/>
            <person name="Del Cueto J."/>
            <person name="Ricciardi F."/>
            <person name="Lotti C."/>
            <person name="Ricciardi L."/>
            <person name="Dicenta F."/>
            <person name="Lopez-Marques R.L."/>
            <person name="Lindberg Moller B."/>
        </authorList>
    </citation>
    <scope>NUCLEOTIDE SEQUENCE</scope>
</reference>
<name>A0A4Y1RAK9_PRUDU</name>
<dbReference type="EMBL" id="AP019300">
    <property type="protein sequence ID" value="BBH01231.1"/>
    <property type="molecule type" value="Genomic_DNA"/>
</dbReference>
<protein>
    <submittedName>
        <fullName evidence="1">Uncharacterized protein</fullName>
    </submittedName>
</protein>
<dbReference type="AlphaFoldDB" id="A0A4Y1RAK9"/>
<proteinExistence type="predicted"/>
<accession>A0A4Y1RAK9</accession>
<organism evidence="1">
    <name type="scientific">Prunus dulcis</name>
    <name type="common">Almond</name>
    <name type="synonym">Amygdalus dulcis</name>
    <dbReference type="NCBI Taxonomy" id="3755"/>
    <lineage>
        <taxon>Eukaryota</taxon>
        <taxon>Viridiplantae</taxon>
        <taxon>Streptophyta</taxon>
        <taxon>Embryophyta</taxon>
        <taxon>Tracheophyta</taxon>
        <taxon>Spermatophyta</taxon>
        <taxon>Magnoliopsida</taxon>
        <taxon>eudicotyledons</taxon>
        <taxon>Gunneridae</taxon>
        <taxon>Pentapetalae</taxon>
        <taxon>rosids</taxon>
        <taxon>fabids</taxon>
        <taxon>Rosales</taxon>
        <taxon>Rosaceae</taxon>
        <taxon>Amygdaloideae</taxon>
        <taxon>Amygdaleae</taxon>
        <taxon>Prunus</taxon>
    </lineage>
</organism>
<sequence>MDDCYYHLHHHTVSSFKSCYAMRARFAGEYYGVTIDWDCSKTTESLIRGSCNWFVGQIPLFSILEDNLPWFDMHSV</sequence>